<evidence type="ECO:0000256" key="3">
    <source>
        <dbReference type="ARBA" id="ARBA00022729"/>
    </source>
</evidence>
<protein>
    <submittedName>
        <fullName evidence="6">Vascular endothelial growth factor C-like</fullName>
    </submittedName>
</protein>
<keyword evidence="3 4" id="KW-0732">Signal</keyword>
<dbReference type="RefSeq" id="XP_006818745.1">
    <property type="nucleotide sequence ID" value="XM_006818682.1"/>
</dbReference>
<dbReference type="Proteomes" id="UP000694865">
    <property type="component" value="Unplaced"/>
</dbReference>
<evidence type="ECO:0000256" key="1">
    <source>
        <dbReference type="ARBA" id="ARBA00004613"/>
    </source>
</evidence>
<dbReference type="SUPFAM" id="SSF57501">
    <property type="entry name" value="Cystine-knot cytokines"/>
    <property type="match status" value="1"/>
</dbReference>
<organism evidence="5 6">
    <name type="scientific">Saccoglossus kowalevskii</name>
    <name type="common">Acorn worm</name>
    <dbReference type="NCBI Taxonomy" id="10224"/>
    <lineage>
        <taxon>Eukaryota</taxon>
        <taxon>Metazoa</taxon>
        <taxon>Hemichordata</taxon>
        <taxon>Enteropneusta</taxon>
        <taxon>Harrimaniidae</taxon>
        <taxon>Saccoglossus</taxon>
    </lineage>
</organism>
<dbReference type="Pfam" id="PF03128">
    <property type="entry name" value="CXCXC"/>
    <property type="match status" value="1"/>
</dbReference>
<dbReference type="Gene3D" id="2.10.90.10">
    <property type="entry name" value="Cystine-knot cytokines"/>
    <property type="match status" value="1"/>
</dbReference>
<evidence type="ECO:0000313" key="6">
    <source>
        <dbReference type="RefSeq" id="XP_006818745.1"/>
    </source>
</evidence>
<dbReference type="InterPro" id="IPR004153">
    <property type="entry name" value="CXCXC_repeat"/>
</dbReference>
<evidence type="ECO:0000256" key="2">
    <source>
        <dbReference type="ARBA" id="ARBA00022525"/>
    </source>
</evidence>
<dbReference type="PANTHER" id="PTHR21719:SF1">
    <property type="entry name" value="FI06402P-RELATED"/>
    <property type="match status" value="1"/>
</dbReference>
<sequence>MAKLSASIVILNLCVYLLSSPVSVIGFKNLFPHFYETPSQKILEIEEADTIQDVLAILFPSEDPSDVWRTLEVREGLSASPGGRFSPGDEEIIWKNRTTSEMQEQDIPRINNQKAESDCKTPVDQIVDSYEELHIVEGLNTHIWPDCFMVQRCSDTSGCCPTGHICQLKAGSTTMVEKMFLVFTINNNGVSQTHIAMKNVTSHGDCECIAAVESIENSACSKPPRLCPDAKEWNSNTCSCECSKKCPPPYLRDPNSCVCECLHSDRSCGQVKRGLTLLPPSGCECVASGECADPACKSGFFASSQCKCIVYNK</sequence>
<reference evidence="6" key="1">
    <citation type="submission" date="2025-08" db="UniProtKB">
        <authorList>
            <consortium name="RefSeq"/>
        </authorList>
    </citation>
    <scope>IDENTIFICATION</scope>
    <source>
        <tissue evidence="6">Testes</tissue>
    </source>
</reference>
<evidence type="ECO:0000313" key="5">
    <source>
        <dbReference type="Proteomes" id="UP000694865"/>
    </source>
</evidence>
<dbReference type="InterPro" id="IPR029034">
    <property type="entry name" value="Cystine-knot_cytokine"/>
</dbReference>
<evidence type="ECO:0000256" key="4">
    <source>
        <dbReference type="SAM" id="SignalP"/>
    </source>
</evidence>
<proteinExistence type="predicted"/>
<name>A0ABM0MFF4_SACKO</name>
<dbReference type="GeneID" id="102804747"/>
<comment type="subcellular location">
    <subcellularLocation>
        <location evidence="1">Secreted</location>
    </subcellularLocation>
</comment>
<keyword evidence="5" id="KW-1185">Reference proteome</keyword>
<keyword evidence="2" id="KW-0964">Secreted</keyword>
<dbReference type="PANTHER" id="PTHR21719">
    <property type="entry name" value="FI06402P-RELATED"/>
    <property type="match status" value="1"/>
</dbReference>
<feature type="signal peptide" evidence="4">
    <location>
        <begin position="1"/>
        <end position="26"/>
    </location>
</feature>
<accession>A0ABM0MFF4</accession>
<gene>
    <name evidence="6" type="primary">LOC102804747</name>
</gene>
<feature type="chain" id="PRO_5047315148" evidence="4">
    <location>
        <begin position="27"/>
        <end position="313"/>
    </location>
</feature>